<dbReference type="Proteomes" id="UP001172083">
    <property type="component" value="Unassembled WGS sequence"/>
</dbReference>
<proteinExistence type="predicted"/>
<name>A0ABT8LHM0_9BACT</name>
<sequence>MNSAGYDQLSNLITVELNREYPNVVKLKTIVEESNCPYLRKLVLTKIKAFKNGLPIKK</sequence>
<evidence type="ECO:0000313" key="2">
    <source>
        <dbReference type="Proteomes" id="UP001172083"/>
    </source>
</evidence>
<keyword evidence="2" id="KW-1185">Reference proteome</keyword>
<reference evidence="1" key="1">
    <citation type="submission" date="2023-06" db="EMBL/GenBank/DDBJ databases">
        <title>Genomic of Agaribacillus aureum.</title>
        <authorList>
            <person name="Wang G."/>
        </authorList>
    </citation>
    <scope>NUCLEOTIDE SEQUENCE</scope>
    <source>
        <strain evidence="1">BMA12</strain>
    </source>
</reference>
<dbReference type="RefSeq" id="WP_346762637.1">
    <property type="nucleotide sequence ID" value="NZ_JAUJEB010000015.1"/>
</dbReference>
<organism evidence="1 2">
    <name type="scientific">Agaribacillus aureus</name>
    <dbReference type="NCBI Taxonomy" id="3051825"/>
    <lineage>
        <taxon>Bacteria</taxon>
        <taxon>Pseudomonadati</taxon>
        <taxon>Bacteroidota</taxon>
        <taxon>Cytophagia</taxon>
        <taxon>Cytophagales</taxon>
        <taxon>Splendidivirgaceae</taxon>
        <taxon>Agaribacillus</taxon>
    </lineage>
</organism>
<accession>A0ABT8LHM0</accession>
<comment type="caution">
    <text evidence="1">The sequence shown here is derived from an EMBL/GenBank/DDBJ whole genome shotgun (WGS) entry which is preliminary data.</text>
</comment>
<dbReference type="EMBL" id="JAUJEB010000015">
    <property type="protein sequence ID" value="MDN5217300.1"/>
    <property type="molecule type" value="Genomic_DNA"/>
</dbReference>
<evidence type="ECO:0000313" key="1">
    <source>
        <dbReference type="EMBL" id="MDN5217300.1"/>
    </source>
</evidence>
<gene>
    <name evidence="1" type="ORF">QQ020_34825</name>
</gene>
<protein>
    <submittedName>
        <fullName evidence="1">Uncharacterized protein</fullName>
    </submittedName>
</protein>